<organism evidence="2 3">
    <name type="scientific">Coniochaeta ligniaria NRRL 30616</name>
    <dbReference type="NCBI Taxonomy" id="1408157"/>
    <lineage>
        <taxon>Eukaryota</taxon>
        <taxon>Fungi</taxon>
        <taxon>Dikarya</taxon>
        <taxon>Ascomycota</taxon>
        <taxon>Pezizomycotina</taxon>
        <taxon>Sordariomycetes</taxon>
        <taxon>Sordariomycetidae</taxon>
        <taxon>Coniochaetales</taxon>
        <taxon>Coniochaetaceae</taxon>
        <taxon>Coniochaeta</taxon>
    </lineage>
</organism>
<dbReference type="Proteomes" id="UP000182658">
    <property type="component" value="Unassembled WGS sequence"/>
</dbReference>
<evidence type="ECO:0000256" key="1">
    <source>
        <dbReference type="SAM" id="MobiDB-lite"/>
    </source>
</evidence>
<evidence type="ECO:0000313" key="3">
    <source>
        <dbReference type="Proteomes" id="UP000182658"/>
    </source>
</evidence>
<name>A0A1J7J3N3_9PEZI</name>
<keyword evidence="3" id="KW-1185">Reference proteome</keyword>
<reference evidence="2 3" key="1">
    <citation type="submission" date="2016-10" db="EMBL/GenBank/DDBJ databases">
        <title>Draft genome sequence of Coniochaeta ligniaria NRRL30616, a lignocellulolytic fungus for bioabatement of inhibitors in plant biomass hydrolysates.</title>
        <authorList>
            <consortium name="DOE Joint Genome Institute"/>
            <person name="Jimenez D.J."/>
            <person name="Hector R.E."/>
            <person name="Riley R."/>
            <person name="Sun H."/>
            <person name="Grigoriev I.V."/>
            <person name="Van Elsas J.D."/>
            <person name="Nichols N.N."/>
        </authorList>
    </citation>
    <scope>NUCLEOTIDE SEQUENCE [LARGE SCALE GENOMIC DNA]</scope>
    <source>
        <strain evidence="2 3">NRRL 30616</strain>
    </source>
</reference>
<evidence type="ECO:0000313" key="2">
    <source>
        <dbReference type="EMBL" id="OIW27897.1"/>
    </source>
</evidence>
<feature type="region of interest" description="Disordered" evidence="1">
    <location>
        <begin position="179"/>
        <end position="223"/>
    </location>
</feature>
<dbReference type="EMBL" id="KV875099">
    <property type="protein sequence ID" value="OIW27897.1"/>
    <property type="molecule type" value="Genomic_DNA"/>
</dbReference>
<accession>A0A1J7J3N3</accession>
<dbReference type="OrthoDB" id="5090566at2759"/>
<protein>
    <submittedName>
        <fullName evidence="2">Uncharacterized protein</fullName>
    </submittedName>
</protein>
<dbReference type="InParanoid" id="A0A1J7J3N3"/>
<dbReference type="AlphaFoldDB" id="A0A1J7J3N3"/>
<gene>
    <name evidence="2" type="ORF">CONLIGDRAFT_671584</name>
</gene>
<sequence length="311" mass="35798">MSVVPPAGIVRKYYEEAAENIEYRSSAFWQVWLQREFAKTPEELETYAVTSESSPNGSLRRVDQVVRRYDRDHHNLASLIWNECKRPSGNPSEAEAQALDAAQRCIRRENLLWIYALTTVGVTFRVWKVVKRKQQLMPLMGTMYINADSEEAWITSCRYAGGDGGVLPSQSHLLKEYAGEPGESSMQGSEQWYEQPELPPSSWHMEEDGQQQMPLPASEDTGMQSSTQDIYYEEAGGSTAVERTTARTAETWSKVEVHKTRHLTGSQYSFTTNSNHVKDTVKDDWMETEHKGRRAWYYRHKGVYYYTRVKP</sequence>
<proteinExistence type="predicted"/>